<dbReference type="InterPro" id="IPR000120">
    <property type="entry name" value="Amidase"/>
</dbReference>
<dbReference type="InterPro" id="IPR023631">
    <property type="entry name" value="Amidase_dom"/>
</dbReference>
<dbReference type="SUPFAM" id="SSF75304">
    <property type="entry name" value="Amidase signature (AS) enzymes"/>
    <property type="match status" value="1"/>
</dbReference>
<accession>A0ABS7PYB2</accession>
<evidence type="ECO:0000259" key="2">
    <source>
        <dbReference type="Pfam" id="PF01425"/>
    </source>
</evidence>
<dbReference type="EMBL" id="JAINVV010000016">
    <property type="protein sequence ID" value="MBY8826328.1"/>
    <property type="molecule type" value="Genomic_DNA"/>
</dbReference>
<feature type="domain" description="Amidase" evidence="2">
    <location>
        <begin position="37"/>
        <end position="448"/>
    </location>
</feature>
<dbReference type="Proteomes" id="UP000706039">
    <property type="component" value="Unassembled WGS sequence"/>
</dbReference>
<comment type="similarity">
    <text evidence="1">Belongs to the amidase family.</text>
</comment>
<dbReference type="PANTHER" id="PTHR11895">
    <property type="entry name" value="TRANSAMIDASE"/>
    <property type="match status" value="1"/>
</dbReference>
<keyword evidence="4" id="KW-1185">Reference proteome</keyword>
<gene>
    <name evidence="3" type="ORF">K7G82_28755</name>
</gene>
<dbReference type="RefSeq" id="WP_222993883.1">
    <property type="nucleotide sequence ID" value="NZ_JAINVV010000016.1"/>
</dbReference>
<name>A0ABS7PYB2_9SPHN</name>
<dbReference type="Pfam" id="PF01425">
    <property type="entry name" value="Amidase"/>
    <property type="match status" value="1"/>
</dbReference>
<protein>
    <submittedName>
        <fullName evidence="3">Amidase</fullName>
    </submittedName>
</protein>
<dbReference type="PROSITE" id="PS00571">
    <property type="entry name" value="AMIDASES"/>
    <property type="match status" value="1"/>
</dbReference>
<evidence type="ECO:0000313" key="3">
    <source>
        <dbReference type="EMBL" id="MBY8826328.1"/>
    </source>
</evidence>
<proteinExistence type="inferred from homology"/>
<reference evidence="3 4" key="1">
    <citation type="submission" date="2021-08" db="EMBL/GenBank/DDBJ databases">
        <authorList>
            <person name="Tuo L."/>
        </authorList>
    </citation>
    <scope>NUCLEOTIDE SEQUENCE [LARGE SCALE GENOMIC DNA]</scope>
    <source>
        <strain evidence="3 4">JCM 31229</strain>
    </source>
</reference>
<dbReference type="Gene3D" id="3.90.1300.10">
    <property type="entry name" value="Amidase signature (AS) domain"/>
    <property type="match status" value="1"/>
</dbReference>
<dbReference type="InterPro" id="IPR020556">
    <property type="entry name" value="Amidase_CS"/>
</dbReference>
<evidence type="ECO:0000313" key="4">
    <source>
        <dbReference type="Proteomes" id="UP000706039"/>
    </source>
</evidence>
<evidence type="ECO:0000256" key="1">
    <source>
        <dbReference type="ARBA" id="ARBA00009199"/>
    </source>
</evidence>
<organism evidence="3 4">
    <name type="scientific">Sphingomonas colocasiae</name>
    <dbReference type="NCBI Taxonomy" id="1848973"/>
    <lineage>
        <taxon>Bacteria</taxon>
        <taxon>Pseudomonadati</taxon>
        <taxon>Pseudomonadota</taxon>
        <taxon>Alphaproteobacteria</taxon>
        <taxon>Sphingomonadales</taxon>
        <taxon>Sphingomonadaceae</taxon>
        <taxon>Sphingomonas</taxon>
    </lineage>
</organism>
<sequence length="472" mass="49314">MPPRTTPVSTTDALAIGRLDAHGQAALVASGDVSPAELVEAALIRMDLLDPALNLITHRDDDRARALAASAAGPMRGVPWLLKDGLDYPGMPNRSGSRSKRDAGSGTIVFDFARAFDAQGLVPMGKTNVPEFGLLPTTEPLLYGPAANPWAPDRSPGGSSGGAAAAVASGMVPLAHAADGGGSIRIPASCCGLVGLKPGRHANLRARDPHVIEDLLVGDVLLSRSVRDVAWAAAIGAGRAQRVEKPGARRLRIAAIADNLDGNPPSAPVARIFDQAASLCASLGHEVTAERLPVDGPAVARAFQTIWGYLARDAVATTIARIGADAAADQLEPWTLNLAKWSDGLSAADDDALFCQVGIASAAMDAFLERYDVILSPVLRHPALRIGELAPTVAFETMWERMFDYVSYTPLHNLTGHPAISLPLFADTDGVPIGSMFAAARGGEDLLLALAFELEASAPWADRWPVRSIAGA</sequence>
<dbReference type="InterPro" id="IPR036928">
    <property type="entry name" value="AS_sf"/>
</dbReference>
<dbReference type="PANTHER" id="PTHR11895:SF7">
    <property type="entry name" value="GLUTAMYL-TRNA(GLN) AMIDOTRANSFERASE SUBUNIT A, MITOCHONDRIAL"/>
    <property type="match status" value="1"/>
</dbReference>
<comment type="caution">
    <text evidence="3">The sequence shown here is derived from an EMBL/GenBank/DDBJ whole genome shotgun (WGS) entry which is preliminary data.</text>
</comment>